<comment type="caution">
    <text evidence="4">The sequence shown here is derived from an EMBL/GenBank/DDBJ whole genome shotgun (WGS) entry which is preliminary data.</text>
</comment>
<dbReference type="SUPFAM" id="SSF51735">
    <property type="entry name" value="NAD(P)-binding Rossmann-fold domains"/>
    <property type="match status" value="1"/>
</dbReference>
<dbReference type="EMBL" id="JBEPMY010000019">
    <property type="protein sequence ID" value="MET3757685.1"/>
    <property type="molecule type" value="Genomic_DNA"/>
</dbReference>
<dbReference type="PRINTS" id="PR00081">
    <property type="entry name" value="GDHRDH"/>
</dbReference>
<name>A0ABV2MMK6_9HYPH</name>
<comment type="similarity">
    <text evidence="1">Belongs to the short-chain dehydrogenases/reductases (SDR) family.</text>
</comment>
<dbReference type="Gene3D" id="3.40.50.720">
    <property type="entry name" value="NAD(P)-binding Rossmann-like Domain"/>
    <property type="match status" value="1"/>
</dbReference>
<dbReference type="PANTHER" id="PTHR48107">
    <property type="entry name" value="NADPH-DEPENDENT ALDEHYDE REDUCTASE-LIKE PROTEIN, CHLOROPLASTIC-RELATED"/>
    <property type="match status" value="1"/>
</dbReference>
<evidence type="ECO:0000256" key="2">
    <source>
        <dbReference type="ARBA" id="ARBA00023002"/>
    </source>
</evidence>
<proteinExistence type="inferred from homology"/>
<evidence type="ECO:0000313" key="5">
    <source>
        <dbReference type="Proteomes" id="UP001549077"/>
    </source>
</evidence>
<dbReference type="PANTHER" id="PTHR48107:SF16">
    <property type="entry name" value="NADPH-DEPENDENT ALDEHYDE REDUCTASE 1, CHLOROPLASTIC"/>
    <property type="match status" value="1"/>
</dbReference>
<gene>
    <name evidence="4" type="ORF">ABID08_005066</name>
</gene>
<organism evidence="4 5">
    <name type="scientific">Rhizobium binae</name>
    <dbReference type="NCBI Taxonomy" id="1138190"/>
    <lineage>
        <taxon>Bacteria</taxon>
        <taxon>Pseudomonadati</taxon>
        <taxon>Pseudomonadota</taxon>
        <taxon>Alphaproteobacteria</taxon>
        <taxon>Hyphomicrobiales</taxon>
        <taxon>Rhizobiaceae</taxon>
        <taxon>Rhizobium/Agrobacterium group</taxon>
        <taxon>Rhizobium</taxon>
    </lineage>
</organism>
<dbReference type="PROSITE" id="PS00061">
    <property type="entry name" value="ADH_SHORT"/>
    <property type="match status" value="1"/>
</dbReference>
<keyword evidence="2" id="KW-0560">Oxidoreductase</keyword>
<keyword evidence="5" id="KW-1185">Reference proteome</keyword>
<dbReference type="InterPro" id="IPR002347">
    <property type="entry name" value="SDR_fam"/>
</dbReference>
<evidence type="ECO:0000256" key="1">
    <source>
        <dbReference type="ARBA" id="ARBA00006484"/>
    </source>
</evidence>
<feature type="region of interest" description="Disordered" evidence="3">
    <location>
        <begin position="60"/>
        <end position="124"/>
    </location>
</feature>
<protein>
    <submittedName>
        <fullName evidence="4">NAD(P)-dependent dehydrogenase (Short-subunit alcohol dehydrogenase family)</fullName>
    </submittedName>
</protein>
<dbReference type="Pfam" id="PF13561">
    <property type="entry name" value="adh_short_C2"/>
    <property type="match status" value="1"/>
</dbReference>
<dbReference type="InterPro" id="IPR020904">
    <property type="entry name" value="Sc_DH/Rdtase_CS"/>
</dbReference>
<evidence type="ECO:0000313" key="4">
    <source>
        <dbReference type="EMBL" id="MET3757685.1"/>
    </source>
</evidence>
<reference evidence="4 5" key="1">
    <citation type="submission" date="2024-06" db="EMBL/GenBank/DDBJ databases">
        <title>Genomic Encyclopedia of Type Strains, Phase IV (KMG-IV): sequencing the most valuable type-strain genomes for metagenomic binning, comparative biology and taxonomic classification.</title>
        <authorList>
            <person name="Goeker M."/>
        </authorList>
    </citation>
    <scope>NUCLEOTIDE SEQUENCE [LARGE SCALE GENOMIC DNA]</scope>
    <source>
        <strain evidence="4 5">DSM 29288</strain>
    </source>
</reference>
<dbReference type="InterPro" id="IPR036291">
    <property type="entry name" value="NAD(P)-bd_dom_sf"/>
</dbReference>
<evidence type="ECO:0000256" key="3">
    <source>
        <dbReference type="SAM" id="MobiDB-lite"/>
    </source>
</evidence>
<accession>A0ABV2MMK6</accession>
<dbReference type="Proteomes" id="UP001549077">
    <property type="component" value="Unassembled WGS sequence"/>
</dbReference>
<sequence length="124" mass="13572">MVWLATISWQPLPALAGLLLYRIARAFDPSKYLVDYAMTKAAMMNFTKLMARQLGPKDVRVNGAAPGPISTTRQVSGGATMEKLGKYGEETPMGRPVSPRNSHHLRTAPRPAGELRHGTSLRRG</sequence>